<sequence>MYGKAIVKNYEKPGWICYLQGPPLFGVFHVQVGFLTLCSSFFGASMCSFEGVYAQGNAIQSGLKNFKSFIHPIYALHVKILSISSNIFRDWVMKRKLYFVWLSSTLVGTCKGEKSVIIGMVWYEINEGRRAEVLLEEKSKGFI</sequence>
<dbReference type="EMBL" id="RDQH01000339">
    <property type="protein sequence ID" value="RXH78834.1"/>
    <property type="molecule type" value="Genomic_DNA"/>
</dbReference>
<protein>
    <submittedName>
        <fullName evidence="1">Uncharacterized protein</fullName>
    </submittedName>
</protein>
<evidence type="ECO:0000313" key="2">
    <source>
        <dbReference type="Proteomes" id="UP000290289"/>
    </source>
</evidence>
<comment type="caution">
    <text evidence="1">The sequence shown here is derived from an EMBL/GenBank/DDBJ whole genome shotgun (WGS) entry which is preliminary data.</text>
</comment>
<accession>A0A498I9F7</accession>
<keyword evidence="2" id="KW-1185">Reference proteome</keyword>
<organism evidence="1 2">
    <name type="scientific">Malus domestica</name>
    <name type="common">Apple</name>
    <name type="synonym">Pyrus malus</name>
    <dbReference type="NCBI Taxonomy" id="3750"/>
    <lineage>
        <taxon>Eukaryota</taxon>
        <taxon>Viridiplantae</taxon>
        <taxon>Streptophyta</taxon>
        <taxon>Embryophyta</taxon>
        <taxon>Tracheophyta</taxon>
        <taxon>Spermatophyta</taxon>
        <taxon>Magnoliopsida</taxon>
        <taxon>eudicotyledons</taxon>
        <taxon>Gunneridae</taxon>
        <taxon>Pentapetalae</taxon>
        <taxon>rosids</taxon>
        <taxon>fabids</taxon>
        <taxon>Rosales</taxon>
        <taxon>Rosaceae</taxon>
        <taxon>Amygdaloideae</taxon>
        <taxon>Maleae</taxon>
        <taxon>Malus</taxon>
    </lineage>
</organism>
<dbReference type="AlphaFoldDB" id="A0A498I9F7"/>
<evidence type="ECO:0000313" key="1">
    <source>
        <dbReference type="EMBL" id="RXH78834.1"/>
    </source>
</evidence>
<reference evidence="1 2" key="1">
    <citation type="submission" date="2018-10" db="EMBL/GenBank/DDBJ databases">
        <title>A high-quality apple genome assembly.</title>
        <authorList>
            <person name="Hu J."/>
        </authorList>
    </citation>
    <scope>NUCLEOTIDE SEQUENCE [LARGE SCALE GENOMIC DNA]</scope>
    <source>
        <strain evidence="2">cv. HFTH1</strain>
        <tissue evidence="1">Young leaf</tissue>
    </source>
</reference>
<proteinExistence type="predicted"/>
<gene>
    <name evidence="1" type="ORF">DVH24_002352</name>
</gene>
<dbReference type="Proteomes" id="UP000290289">
    <property type="component" value="Chromosome 13"/>
</dbReference>
<name>A0A498I9F7_MALDO</name>